<dbReference type="InterPro" id="IPR045864">
    <property type="entry name" value="aa-tRNA-synth_II/BPL/LPL"/>
</dbReference>
<comment type="function">
    <text evidence="6">Acts both as a biotin--[acetyl-CoA-carboxylase] ligase and a biotin-operon repressor. In the presence of ATP, BirA activates biotin to form the BirA-biotinyl-5'-adenylate (BirA-bio-5'-AMP or holoBirA) complex. HoloBirA can either transfer the biotinyl moiety to the biotin carboxyl carrier protein (BCCP) subunit of acetyl-CoA carboxylase, or bind to the biotin operator site and inhibit transcription of the operon.</text>
</comment>
<proteinExistence type="inferred from homology"/>
<evidence type="ECO:0000256" key="1">
    <source>
        <dbReference type="ARBA" id="ARBA00022598"/>
    </source>
</evidence>
<dbReference type="HAMAP" id="MF_00978">
    <property type="entry name" value="Bifunct_BirA"/>
    <property type="match status" value="1"/>
</dbReference>
<keyword evidence="9" id="KW-1185">Reference proteome</keyword>
<keyword evidence="6" id="KW-0678">Repressor</keyword>
<keyword evidence="6" id="KW-0805">Transcription regulation</keyword>
<feature type="binding site" evidence="6">
    <location>
        <begin position="116"/>
        <end position="118"/>
    </location>
    <ligand>
        <name>biotin</name>
        <dbReference type="ChEBI" id="CHEBI:57586"/>
    </ligand>
</feature>
<evidence type="ECO:0000256" key="6">
    <source>
        <dbReference type="HAMAP-Rule" id="MF_00978"/>
    </source>
</evidence>
<dbReference type="Proteomes" id="UP001201549">
    <property type="component" value="Unassembled WGS sequence"/>
</dbReference>
<reference evidence="8 9" key="1">
    <citation type="submission" date="2022-02" db="EMBL/GenBank/DDBJ databases">
        <authorList>
            <person name="Zhuang L."/>
        </authorList>
    </citation>
    <scope>NUCLEOTIDE SEQUENCE [LARGE SCALE GENOMIC DNA]</scope>
    <source>
        <strain evidence="8 9">C32</strain>
    </source>
</reference>
<dbReference type="Gene3D" id="1.10.10.10">
    <property type="entry name" value="Winged helix-like DNA-binding domain superfamily/Winged helix DNA-binding domain"/>
    <property type="match status" value="1"/>
</dbReference>
<keyword evidence="3 6" id="KW-0067">ATP-binding</keyword>
<dbReference type="InterPro" id="IPR004408">
    <property type="entry name" value="Biotin_CoA_COase_ligase"/>
</dbReference>
<dbReference type="Pfam" id="PF08279">
    <property type="entry name" value="HTH_11"/>
    <property type="match status" value="1"/>
</dbReference>
<dbReference type="SUPFAM" id="SSF50037">
    <property type="entry name" value="C-terminal domain of transcriptional repressors"/>
    <property type="match status" value="1"/>
</dbReference>
<evidence type="ECO:0000259" key="7">
    <source>
        <dbReference type="PROSITE" id="PS51733"/>
    </source>
</evidence>
<accession>A0ABT2FNI1</accession>
<dbReference type="RefSeq" id="WP_238897352.1">
    <property type="nucleotide sequence ID" value="NZ_JAKOGG010000013.1"/>
</dbReference>
<evidence type="ECO:0000313" key="9">
    <source>
        <dbReference type="Proteomes" id="UP001201549"/>
    </source>
</evidence>
<keyword evidence="1 6" id="KW-0436">Ligase</keyword>
<comment type="catalytic activity">
    <reaction evidence="5 6">
        <text>biotin + L-lysyl-[protein] + ATP = N(6)-biotinyl-L-lysyl-[protein] + AMP + diphosphate + H(+)</text>
        <dbReference type="Rhea" id="RHEA:11756"/>
        <dbReference type="Rhea" id="RHEA-COMP:9752"/>
        <dbReference type="Rhea" id="RHEA-COMP:10505"/>
        <dbReference type="ChEBI" id="CHEBI:15378"/>
        <dbReference type="ChEBI" id="CHEBI:29969"/>
        <dbReference type="ChEBI" id="CHEBI:30616"/>
        <dbReference type="ChEBI" id="CHEBI:33019"/>
        <dbReference type="ChEBI" id="CHEBI:57586"/>
        <dbReference type="ChEBI" id="CHEBI:83144"/>
        <dbReference type="ChEBI" id="CHEBI:456215"/>
        <dbReference type="EC" id="6.3.4.15"/>
    </reaction>
</comment>
<keyword evidence="6" id="KW-0804">Transcription</keyword>
<dbReference type="PANTHER" id="PTHR12835:SF5">
    <property type="entry name" value="BIOTIN--PROTEIN LIGASE"/>
    <property type="match status" value="1"/>
</dbReference>
<evidence type="ECO:0000256" key="2">
    <source>
        <dbReference type="ARBA" id="ARBA00022741"/>
    </source>
</evidence>
<dbReference type="InterPro" id="IPR030855">
    <property type="entry name" value="Bifunct_BirA"/>
</dbReference>
<evidence type="ECO:0000256" key="5">
    <source>
        <dbReference type="ARBA" id="ARBA00047846"/>
    </source>
</evidence>
<dbReference type="InterPro" id="IPR004143">
    <property type="entry name" value="BPL_LPL_catalytic"/>
</dbReference>
<feature type="binding site" evidence="6">
    <location>
        <position position="183"/>
    </location>
    <ligand>
        <name>biotin</name>
        <dbReference type="ChEBI" id="CHEBI:57586"/>
    </ligand>
</feature>
<dbReference type="Pfam" id="PF03099">
    <property type="entry name" value="BPL_LplA_LipB"/>
    <property type="match status" value="1"/>
</dbReference>
<dbReference type="InterPro" id="IPR013196">
    <property type="entry name" value="HTH_11"/>
</dbReference>
<reference evidence="9" key="2">
    <citation type="submission" date="2023-07" db="EMBL/GenBank/DDBJ databases">
        <title>Shewanella mangrovi sp. nov., an acetaldehyde- degrading bacterium isolated from mangrove sediment.</title>
        <authorList>
            <person name="Liu Y."/>
        </authorList>
    </citation>
    <scope>NUCLEOTIDE SEQUENCE [LARGE SCALE GENOMIC DNA]</scope>
    <source>
        <strain evidence="9">C32</strain>
    </source>
</reference>
<dbReference type="PROSITE" id="PS51733">
    <property type="entry name" value="BPL_LPL_CATALYTIC"/>
    <property type="match status" value="1"/>
</dbReference>
<sequence length="319" mass="35026">MTAQWQRKRAILQTLSRGDFVSGEHIAEQLGVSRAAVGKQITGLSDYGLDIASVKGKGYKLYNPLFLIDDERLVAGCANRCFYFDEIDSTNAFLLNHAEELQRGDICIAEYQAAGRGRRGRKWHSPYGSHLYFSMHWHLQQGMAQAMGLSLVVACSLVHVLQQFGAAGIGVKWPNDIYLDGRKLAGVLIEMNGAADSGCNVVIGIGVNIAMPAPQGELIDQPWSDLQQLESMPDKTDLALALYQQLLDDLQLFERDGLAAFQTRWNAADIYQGQEVNLLLGEHVVSGRYLGIDEQGGVLLDTANGQQQFVGGEISLRKA</sequence>
<dbReference type="InterPro" id="IPR036390">
    <property type="entry name" value="WH_DNA-bd_sf"/>
</dbReference>
<feature type="binding site" evidence="6">
    <location>
        <position position="112"/>
    </location>
    <ligand>
        <name>biotin</name>
        <dbReference type="ChEBI" id="CHEBI:57586"/>
    </ligand>
</feature>
<dbReference type="InterPro" id="IPR036388">
    <property type="entry name" value="WH-like_DNA-bd_sf"/>
</dbReference>
<keyword evidence="4 6" id="KW-0092">Biotin</keyword>
<evidence type="ECO:0000256" key="4">
    <source>
        <dbReference type="ARBA" id="ARBA00023267"/>
    </source>
</evidence>
<evidence type="ECO:0000256" key="3">
    <source>
        <dbReference type="ARBA" id="ARBA00022840"/>
    </source>
</evidence>
<dbReference type="InterPro" id="IPR008988">
    <property type="entry name" value="Transcriptional_repressor_C"/>
</dbReference>
<dbReference type="Pfam" id="PF02237">
    <property type="entry name" value="BPL_C"/>
    <property type="match status" value="1"/>
</dbReference>
<dbReference type="EMBL" id="JAKOGG010000013">
    <property type="protein sequence ID" value="MCS4557891.1"/>
    <property type="molecule type" value="Genomic_DNA"/>
</dbReference>
<protein>
    <recommendedName>
        <fullName evidence="6">Bifunctional ligase/repressor BirA</fullName>
    </recommendedName>
    <alternativeName>
        <fullName evidence="6">Biotin operon repressor</fullName>
    </alternativeName>
    <alternativeName>
        <fullName evidence="6">Biotin--[acetyl-CoA-carboxylase] ligase</fullName>
        <ecNumber evidence="6">6.3.4.15</ecNumber>
    </alternativeName>
    <alternativeName>
        <fullName evidence="6">Biotin--protein ligase</fullName>
    </alternativeName>
    <alternativeName>
        <fullName evidence="6">Biotin-[acetyl-CoA carboxylase] synthetase</fullName>
    </alternativeName>
</protein>
<dbReference type="CDD" id="cd16442">
    <property type="entry name" value="BPL"/>
    <property type="match status" value="1"/>
</dbReference>
<name>A0ABT2FNI1_9GAMM</name>
<evidence type="ECO:0000313" key="8">
    <source>
        <dbReference type="EMBL" id="MCS4557891.1"/>
    </source>
</evidence>
<dbReference type="Gene3D" id="2.30.30.100">
    <property type="match status" value="1"/>
</dbReference>
<feature type="domain" description="BPL/LPL catalytic" evidence="7">
    <location>
        <begin position="66"/>
        <end position="254"/>
    </location>
</feature>
<dbReference type="NCBIfam" id="NF008850">
    <property type="entry name" value="PRK11886.1-5"/>
    <property type="match status" value="1"/>
</dbReference>
<organism evidence="8 9">
    <name type="scientific">Shewanella electrica</name>
    <dbReference type="NCBI Taxonomy" id="515560"/>
    <lineage>
        <taxon>Bacteria</taxon>
        <taxon>Pseudomonadati</taxon>
        <taxon>Pseudomonadota</taxon>
        <taxon>Gammaproteobacteria</taxon>
        <taxon>Alteromonadales</taxon>
        <taxon>Shewanellaceae</taxon>
        <taxon>Shewanella</taxon>
    </lineage>
</organism>
<dbReference type="SUPFAM" id="SSF55681">
    <property type="entry name" value="Class II aaRS and biotin synthetases"/>
    <property type="match status" value="1"/>
</dbReference>
<keyword evidence="2 6" id="KW-0547">Nucleotide-binding</keyword>
<feature type="binding site" evidence="6">
    <location>
        <begin position="89"/>
        <end position="91"/>
    </location>
    <ligand>
        <name>biotin</name>
        <dbReference type="ChEBI" id="CHEBI:57586"/>
    </ligand>
</feature>
<dbReference type="NCBIfam" id="NF008847">
    <property type="entry name" value="PRK11886.1-2"/>
    <property type="match status" value="1"/>
</dbReference>
<dbReference type="PANTHER" id="PTHR12835">
    <property type="entry name" value="BIOTIN PROTEIN LIGASE"/>
    <property type="match status" value="1"/>
</dbReference>
<keyword evidence="6" id="KW-0238">DNA-binding</keyword>
<feature type="DNA-binding region" description="H-T-H motif" evidence="6">
    <location>
        <begin position="23"/>
        <end position="42"/>
    </location>
</feature>
<dbReference type="EC" id="6.3.4.15" evidence="6"/>
<dbReference type="InterPro" id="IPR003142">
    <property type="entry name" value="BPL_C"/>
</dbReference>
<dbReference type="SUPFAM" id="SSF46785">
    <property type="entry name" value="Winged helix' DNA-binding domain"/>
    <property type="match status" value="1"/>
</dbReference>
<dbReference type="NCBIfam" id="TIGR00121">
    <property type="entry name" value="birA_ligase"/>
    <property type="match status" value="1"/>
</dbReference>
<dbReference type="GO" id="GO:0004077">
    <property type="term" value="F:biotin--[biotin carboxyl-carrier protein] ligase activity"/>
    <property type="evidence" value="ECO:0007669"/>
    <property type="project" value="UniProtKB-EC"/>
</dbReference>
<comment type="similarity">
    <text evidence="6">Belongs to the biotin--protein ligase family.</text>
</comment>
<comment type="caution">
    <text evidence="8">The sequence shown here is derived from an EMBL/GenBank/DDBJ whole genome shotgun (WGS) entry which is preliminary data.</text>
</comment>
<gene>
    <name evidence="6 8" type="primary">birA</name>
    <name evidence="8" type="ORF">L9G74_15700</name>
</gene>
<dbReference type="Gene3D" id="3.30.930.10">
    <property type="entry name" value="Bira Bifunctional Protein, Domain 2"/>
    <property type="match status" value="1"/>
</dbReference>